<feature type="compositionally biased region" description="Low complexity" evidence="4">
    <location>
        <begin position="357"/>
        <end position="366"/>
    </location>
</feature>
<sequence length="960" mass="105958">MAFQRDKALQAAQQFAARGELDKAMKELQGVVEAVPGDTQAWLLFADCLQRAGKLDLAVERYVHAANLLLSSNEVPQALQVYRQVLNLAPERYDVHLSTAQAFEQLRRVPEAVALYEKVAGVYLRSGNTREALMLYERVADLMPREMAKRLRLAELFSRERRTDDAVEHFRRGADFLRDAGRHQEYVRVAERLLYHRQVDAVIRDLVRVYLELDQPRRALMKLNELLQRVPTDALGLELLADTFVRLGKTDKAVSVVLELVKIQRDPKAGADGLRHAVAVLRKAAEWAPDNADVAKLLAELGPQVPAEEVEELSEFEEIEEIDELSEFEEIEEFDEVEELEEVAPTPTPTPTPPPRTAAVPSPRRASLTEEVISEGDQASPEESGEVDIDKHLEEVRVLTKYKLFEHALVHADQILGAQPHHLQALEMRASILSELERHGAAVQTWVYLGELVAASDPAAGAAHAQTALEIDPTHGGAQELAERCASVLSATSEAEPELAPAVPTEFDDDPLGIDVSESLVIGDDDDDDLGDLDLDLGLGGDLVTEPLSAHTAPPSRDVEVVAPAREDSEGNIDIGSADPSLTSELNRLVDDEDDFAISVDTGSEVTELPREEDFEDRFGLDDEDEEDFFGSEDEAASEAVEESTGRPVVGRISPDTPDAPDAPDPGEDGDFDFGFGEPEPEPGSEPEPAPQQGWPDISGELDELDFYLDNELEDDAVAAYNDLSELYPGHPELAKVAARLGLAAPETEPEVELEPEPESEFTLEPEPESEFTLEPEPESEFTLELEPEPESEFTLEDDEDGAAPLLDLEDEDDDDDFLSAIFDDSAPKTRKKREVAIQTNDVEDADAGDRFDLGTAYREMGLIDKAIAEYATAAKDPRWQAKALVQMGMLRLQQGNGEGAMEHFSEAASVARTKDERCQANYELAMALLDMGREDEAREALERVDAGFRDRDEKLMLLA</sequence>
<dbReference type="SMART" id="SM00028">
    <property type="entry name" value="TPR"/>
    <property type="match status" value="7"/>
</dbReference>
<dbReference type="OrthoDB" id="5482461at2"/>
<feature type="compositionally biased region" description="Acidic residues" evidence="4">
    <location>
        <begin position="748"/>
        <end position="814"/>
    </location>
</feature>
<feature type="region of interest" description="Disordered" evidence="4">
    <location>
        <begin position="337"/>
        <end position="386"/>
    </location>
</feature>
<feature type="compositionally biased region" description="Pro residues" evidence="4">
    <location>
        <begin position="346"/>
        <end position="356"/>
    </location>
</feature>
<reference evidence="5 6" key="1">
    <citation type="submission" date="2007-06" db="EMBL/GenBank/DDBJ databases">
        <authorList>
            <person name="Shimkets L."/>
            <person name="Ferriera S."/>
            <person name="Johnson J."/>
            <person name="Kravitz S."/>
            <person name="Beeson K."/>
            <person name="Sutton G."/>
            <person name="Rogers Y.-H."/>
            <person name="Friedman R."/>
            <person name="Frazier M."/>
            <person name="Venter J.C."/>
        </authorList>
    </citation>
    <scope>NUCLEOTIDE SEQUENCE [LARGE SCALE GENOMIC DNA]</scope>
    <source>
        <strain evidence="5 6">SIR-1</strain>
    </source>
</reference>
<dbReference type="Proteomes" id="UP000005801">
    <property type="component" value="Unassembled WGS sequence"/>
</dbReference>
<feature type="repeat" description="TPR" evidence="3">
    <location>
        <begin position="59"/>
        <end position="92"/>
    </location>
</feature>
<keyword evidence="2 3" id="KW-0802">TPR repeat</keyword>
<dbReference type="PROSITE" id="PS50005">
    <property type="entry name" value="TPR"/>
    <property type="match status" value="3"/>
</dbReference>
<dbReference type="STRING" id="391625.PPSIR1_35497"/>
<evidence type="ECO:0000256" key="3">
    <source>
        <dbReference type="PROSITE-ProRule" id="PRU00339"/>
    </source>
</evidence>
<dbReference type="Gene3D" id="1.25.40.10">
    <property type="entry name" value="Tetratricopeptide repeat domain"/>
    <property type="match status" value="6"/>
</dbReference>
<dbReference type="Pfam" id="PF13181">
    <property type="entry name" value="TPR_8"/>
    <property type="match status" value="1"/>
</dbReference>
<dbReference type="SUPFAM" id="SSF48452">
    <property type="entry name" value="TPR-like"/>
    <property type="match status" value="3"/>
</dbReference>
<organism evidence="5 6">
    <name type="scientific">Plesiocystis pacifica SIR-1</name>
    <dbReference type="NCBI Taxonomy" id="391625"/>
    <lineage>
        <taxon>Bacteria</taxon>
        <taxon>Pseudomonadati</taxon>
        <taxon>Myxococcota</taxon>
        <taxon>Polyangia</taxon>
        <taxon>Nannocystales</taxon>
        <taxon>Nannocystaceae</taxon>
        <taxon>Plesiocystis</taxon>
    </lineage>
</organism>
<dbReference type="EMBL" id="ABCS01000117">
    <property type="protein sequence ID" value="EDM74741.1"/>
    <property type="molecule type" value="Genomic_DNA"/>
</dbReference>
<evidence type="ECO:0000313" key="6">
    <source>
        <dbReference type="Proteomes" id="UP000005801"/>
    </source>
</evidence>
<dbReference type="InterPro" id="IPR011990">
    <property type="entry name" value="TPR-like_helical_dom_sf"/>
</dbReference>
<feature type="region of interest" description="Disordered" evidence="4">
    <location>
        <begin position="746"/>
        <end position="814"/>
    </location>
</feature>
<proteinExistence type="predicted"/>
<keyword evidence="6" id="KW-1185">Reference proteome</keyword>
<gene>
    <name evidence="5" type="ORF">PPSIR1_35497</name>
</gene>
<protein>
    <submittedName>
        <fullName evidence="5">TPR domain protein</fullName>
    </submittedName>
</protein>
<feature type="compositionally biased region" description="Acidic residues" evidence="4">
    <location>
        <begin position="622"/>
        <end position="642"/>
    </location>
</feature>
<keyword evidence="1" id="KW-0677">Repeat</keyword>
<dbReference type="Pfam" id="PF13432">
    <property type="entry name" value="TPR_16"/>
    <property type="match status" value="2"/>
</dbReference>
<dbReference type="PANTHER" id="PTHR45586:SF1">
    <property type="entry name" value="LIPOPOLYSACCHARIDE ASSEMBLY PROTEIN B"/>
    <property type="match status" value="1"/>
</dbReference>
<dbReference type="InterPro" id="IPR019734">
    <property type="entry name" value="TPR_rpt"/>
</dbReference>
<dbReference type="eggNOG" id="COG0457">
    <property type="taxonomic scope" value="Bacteria"/>
</dbReference>
<feature type="repeat" description="TPR" evidence="3">
    <location>
        <begin position="113"/>
        <end position="146"/>
    </location>
</feature>
<feature type="repeat" description="TPR" evidence="3">
    <location>
        <begin position="882"/>
        <end position="915"/>
    </location>
</feature>
<dbReference type="InterPro" id="IPR051012">
    <property type="entry name" value="CellSynth/LPSAsmb/PSIAsmb"/>
</dbReference>
<dbReference type="AlphaFoldDB" id="A6GHC6"/>
<dbReference type="PANTHER" id="PTHR45586">
    <property type="entry name" value="TPR REPEAT-CONTAINING PROTEIN PA4667"/>
    <property type="match status" value="1"/>
</dbReference>
<feature type="compositionally biased region" description="Basic and acidic residues" evidence="4">
    <location>
        <begin position="608"/>
        <end position="621"/>
    </location>
</feature>
<evidence type="ECO:0000256" key="2">
    <source>
        <dbReference type="ARBA" id="ARBA00022803"/>
    </source>
</evidence>
<feature type="compositionally biased region" description="Acidic residues" evidence="4">
    <location>
        <begin position="700"/>
        <end position="710"/>
    </location>
</feature>
<dbReference type="RefSeq" id="WP_006976113.1">
    <property type="nucleotide sequence ID" value="NZ_ABCS01000117.1"/>
</dbReference>
<comment type="caution">
    <text evidence="5">The sequence shown here is derived from an EMBL/GenBank/DDBJ whole genome shotgun (WGS) entry which is preliminary data.</text>
</comment>
<accession>A6GHC6</accession>
<evidence type="ECO:0000256" key="4">
    <source>
        <dbReference type="SAM" id="MobiDB-lite"/>
    </source>
</evidence>
<evidence type="ECO:0000313" key="5">
    <source>
        <dbReference type="EMBL" id="EDM74741.1"/>
    </source>
</evidence>
<evidence type="ECO:0000256" key="1">
    <source>
        <dbReference type="ARBA" id="ARBA00022737"/>
    </source>
</evidence>
<feature type="region of interest" description="Disordered" evidence="4">
    <location>
        <begin position="602"/>
        <end position="710"/>
    </location>
</feature>
<name>A6GHC6_9BACT</name>